<sequence length="125" mass="14517">MSKGYAPVPRIIRDYSDWQKKPFSKGQALTDLFLRATYDKEKVKGVLLMRGQLLITIKGLSKEWGWSRCKVRYFLADLERKSGEAWAIEQEIITPSTVNPISKPRRIGIRITFKYYDELCGECPK</sequence>
<proteinExistence type="predicted"/>
<comment type="caution">
    <text evidence="1">The sequence shown here is derived from an EMBL/GenBank/DDBJ whole genome shotgun (WGS) entry which is preliminary data.</text>
</comment>
<accession>X0TKD0</accession>
<dbReference type="EMBL" id="BARS01010451">
    <property type="protein sequence ID" value="GAF93714.1"/>
    <property type="molecule type" value="Genomic_DNA"/>
</dbReference>
<protein>
    <submittedName>
        <fullName evidence="1">Uncharacterized protein</fullName>
    </submittedName>
</protein>
<organism evidence="1">
    <name type="scientific">marine sediment metagenome</name>
    <dbReference type="NCBI Taxonomy" id="412755"/>
    <lineage>
        <taxon>unclassified sequences</taxon>
        <taxon>metagenomes</taxon>
        <taxon>ecological metagenomes</taxon>
    </lineage>
</organism>
<reference evidence="1" key="1">
    <citation type="journal article" date="2014" name="Front. Microbiol.">
        <title>High frequency of phylogenetically diverse reductive dehalogenase-homologous genes in deep subseafloor sedimentary metagenomes.</title>
        <authorList>
            <person name="Kawai M."/>
            <person name="Futagami T."/>
            <person name="Toyoda A."/>
            <person name="Takaki Y."/>
            <person name="Nishi S."/>
            <person name="Hori S."/>
            <person name="Arai W."/>
            <person name="Tsubouchi T."/>
            <person name="Morono Y."/>
            <person name="Uchiyama I."/>
            <person name="Ito T."/>
            <person name="Fujiyama A."/>
            <person name="Inagaki F."/>
            <person name="Takami H."/>
        </authorList>
    </citation>
    <scope>NUCLEOTIDE SEQUENCE</scope>
    <source>
        <strain evidence="1">Expedition CK06-06</strain>
    </source>
</reference>
<evidence type="ECO:0000313" key="1">
    <source>
        <dbReference type="EMBL" id="GAF93714.1"/>
    </source>
</evidence>
<gene>
    <name evidence="1" type="ORF">S01H1_19364</name>
</gene>
<dbReference type="AlphaFoldDB" id="X0TKD0"/>
<name>X0TKD0_9ZZZZ</name>